<name>X1QER5_9ZZZZ</name>
<dbReference type="Pfam" id="PF01008">
    <property type="entry name" value="IF-2B"/>
    <property type="match status" value="1"/>
</dbReference>
<reference evidence="1" key="1">
    <citation type="journal article" date="2014" name="Front. Microbiol.">
        <title>High frequency of phylogenetically diverse reductive dehalogenase-homologous genes in deep subseafloor sedimentary metagenomes.</title>
        <authorList>
            <person name="Kawai M."/>
            <person name="Futagami T."/>
            <person name="Toyoda A."/>
            <person name="Takaki Y."/>
            <person name="Nishi S."/>
            <person name="Hori S."/>
            <person name="Arai W."/>
            <person name="Tsubouchi T."/>
            <person name="Morono Y."/>
            <person name="Uchiyama I."/>
            <person name="Ito T."/>
            <person name="Fujiyama A."/>
            <person name="Inagaki F."/>
            <person name="Takami H."/>
        </authorList>
    </citation>
    <scope>NUCLEOTIDE SEQUENCE</scope>
    <source>
        <strain evidence="1">Expedition CK06-06</strain>
    </source>
</reference>
<feature type="non-terminal residue" evidence="1">
    <location>
        <position position="1"/>
    </location>
</feature>
<dbReference type="SUPFAM" id="SSF100950">
    <property type="entry name" value="NagB/RpiA/CoA transferase-like"/>
    <property type="match status" value="1"/>
</dbReference>
<proteinExistence type="predicted"/>
<organism evidence="1">
    <name type="scientific">marine sediment metagenome</name>
    <dbReference type="NCBI Taxonomy" id="412755"/>
    <lineage>
        <taxon>unclassified sequences</taxon>
        <taxon>metagenomes</taxon>
        <taxon>ecological metagenomes</taxon>
    </lineage>
</organism>
<dbReference type="InterPro" id="IPR000649">
    <property type="entry name" value="IF-2B-related"/>
</dbReference>
<dbReference type="InterPro" id="IPR037171">
    <property type="entry name" value="NagB/RpiA_transferase-like"/>
</dbReference>
<dbReference type="InterPro" id="IPR042529">
    <property type="entry name" value="IF_2B-like_C"/>
</dbReference>
<sequence>PKNIKVKNPAFEFVPKKYIKGIISELGVKSYLQFIKGVK</sequence>
<evidence type="ECO:0000313" key="1">
    <source>
        <dbReference type="EMBL" id="GAI49500.1"/>
    </source>
</evidence>
<gene>
    <name evidence="1" type="ORF">S06H3_54253</name>
</gene>
<accession>X1QER5</accession>
<dbReference type="AlphaFoldDB" id="X1QER5"/>
<dbReference type="EMBL" id="BARV01034682">
    <property type="protein sequence ID" value="GAI49500.1"/>
    <property type="molecule type" value="Genomic_DNA"/>
</dbReference>
<comment type="caution">
    <text evidence="1">The sequence shown here is derived from an EMBL/GenBank/DDBJ whole genome shotgun (WGS) entry which is preliminary data.</text>
</comment>
<protein>
    <submittedName>
        <fullName evidence="1">Uncharacterized protein</fullName>
    </submittedName>
</protein>
<dbReference type="Gene3D" id="3.40.50.10470">
    <property type="entry name" value="Translation initiation factor eif-2b, domain 2"/>
    <property type="match status" value="1"/>
</dbReference>